<comment type="caution">
    <text evidence="1">The sequence shown here is derived from an EMBL/GenBank/DDBJ whole genome shotgun (WGS) entry which is preliminary data.</text>
</comment>
<dbReference type="EMBL" id="BAABBM010000001">
    <property type="protein sequence ID" value="GAA3892377.1"/>
    <property type="molecule type" value="Genomic_DNA"/>
</dbReference>
<organism evidence="1 2">
    <name type="scientific">Sphingomonas limnosediminicola</name>
    <dbReference type="NCBI Taxonomy" id="940133"/>
    <lineage>
        <taxon>Bacteria</taxon>
        <taxon>Pseudomonadati</taxon>
        <taxon>Pseudomonadota</taxon>
        <taxon>Alphaproteobacteria</taxon>
        <taxon>Sphingomonadales</taxon>
        <taxon>Sphingomonadaceae</taxon>
        <taxon>Sphingomonas</taxon>
    </lineage>
</organism>
<evidence type="ECO:0008006" key="3">
    <source>
        <dbReference type="Google" id="ProtNLM"/>
    </source>
</evidence>
<dbReference type="RefSeq" id="WP_344698535.1">
    <property type="nucleotide sequence ID" value="NZ_BAABBM010000001.1"/>
</dbReference>
<evidence type="ECO:0000313" key="2">
    <source>
        <dbReference type="Proteomes" id="UP001500827"/>
    </source>
</evidence>
<reference evidence="2" key="1">
    <citation type="journal article" date="2019" name="Int. J. Syst. Evol. Microbiol.">
        <title>The Global Catalogue of Microorganisms (GCM) 10K type strain sequencing project: providing services to taxonomists for standard genome sequencing and annotation.</title>
        <authorList>
            <consortium name="The Broad Institute Genomics Platform"/>
            <consortium name="The Broad Institute Genome Sequencing Center for Infectious Disease"/>
            <person name="Wu L."/>
            <person name="Ma J."/>
        </authorList>
    </citation>
    <scope>NUCLEOTIDE SEQUENCE [LARGE SCALE GENOMIC DNA]</scope>
    <source>
        <strain evidence="2">JCM 17543</strain>
    </source>
</reference>
<accession>A0ABP7L1R7</accession>
<keyword evidence="2" id="KW-1185">Reference proteome</keyword>
<protein>
    <recommendedName>
        <fullName evidence="3">HEXXH motif domain-containing protein</fullName>
    </recommendedName>
</protein>
<proteinExistence type="predicted"/>
<dbReference type="Proteomes" id="UP001500827">
    <property type="component" value="Unassembled WGS sequence"/>
</dbReference>
<dbReference type="InterPro" id="IPR026337">
    <property type="entry name" value="AKG_HExxH"/>
</dbReference>
<dbReference type="NCBIfam" id="TIGR04267">
    <property type="entry name" value="mod_HExxH"/>
    <property type="match status" value="1"/>
</dbReference>
<name>A0ABP7L1R7_9SPHN</name>
<sequence length="303" mass="33099">MRERLGETLEYVFQEVGVDLKMTAPAARAVVEHILSTPQSPHVFGAYYDLVFALERNDLELAHTLAKELSQRAPADSVAIISIDELSALQQDRYRRLLMSGMDYAVAPGAELMQAYREQLSEAMSLLEVGFPEMAAEVRALLREIVVAAGPEDPKALTFDGASSYMMWGAILLNARGQKSVLDSAQALAHESGHNLLFGFSASGPLVENADDELFSSPLRADSRPMDGVFHATYVVARMHQTLSRLLGSGVLDEEQTSSARADLATHRRNFELGDRVVRDGAKLTEVGVSAIEAAREYMLSVA</sequence>
<gene>
    <name evidence="1" type="ORF">GCM10022276_09460</name>
</gene>
<evidence type="ECO:0000313" key="1">
    <source>
        <dbReference type="EMBL" id="GAA3892377.1"/>
    </source>
</evidence>